<evidence type="ECO:0000313" key="1">
    <source>
        <dbReference type="EMBL" id="MCO8274719.1"/>
    </source>
</evidence>
<reference evidence="1 2" key="1">
    <citation type="submission" date="2022-06" db="EMBL/GenBank/DDBJ databases">
        <title>New Species of the Genus Actinoplanes, ActinopZanes ferrugineus.</title>
        <authorList>
            <person name="Ding P."/>
        </authorList>
    </citation>
    <scope>NUCLEOTIDE SEQUENCE [LARGE SCALE GENOMIC DNA]</scope>
    <source>
        <strain evidence="1 2">TRM88003</strain>
    </source>
</reference>
<gene>
    <name evidence="1" type="ORF">M1L60_29395</name>
</gene>
<keyword evidence="2" id="KW-1185">Reference proteome</keyword>
<proteinExistence type="predicted"/>
<sequence length="112" mass="12335">MQTVEGRIYGDTGWGKQASGSCKWTDVGTMNREINRYVRENWAAIRDDLAFEQYHEGLSGAGQAYYNKGMFGAGEREAEYSETSLFRVRIRVVAGSDPAVPFVVSAFPAGLG</sequence>
<dbReference type="RefSeq" id="WP_253240785.1">
    <property type="nucleotide sequence ID" value="NZ_JAMYJR010000032.1"/>
</dbReference>
<organism evidence="1 2">
    <name type="scientific">Paractinoplanes aksuensis</name>
    <dbReference type="NCBI Taxonomy" id="2939490"/>
    <lineage>
        <taxon>Bacteria</taxon>
        <taxon>Bacillati</taxon>
        <taxon>Actinomycetota</taxon>
        <taxon>Actinomycetes</taxon>
        <taxon>Micromonosporales</taxon>
        <taxon>Micromonosporaceae</taxon>
        <taxon>Paractinoplanes</taxon>
    </lineage>
</organism>
<protein>
    <submittedName>
        <fullName evidence="1">Uncharacterized protein</fullName>
    </submittedName>
</protein>
<evidence type="ECO:0000313" key="2">
    <source>
        <dbReference type="Proteomes" id="UP001523369"/>
    </source>
</evidence>
<dbReference type="EMBL" id="JAMYJR010000032">
    <property type="protein sequence ID" value="MCO8274719.1"/>
    <property type="molecule type" value="Genomic_DNA"/>
</dbReference>
<accession>A0ABT1DV28</accession>
<comment type="caution">
    <text evidence="1">The sequence shown here is derived from an EMBL/GenBank/DDBJ whole genome shotgun (WGS) entry which is preliminary data.</text>
</comment>
<name>A0ABT1DV28_9ACTN</name>
<dbReference type="Proteomes" id="UP001523369">
    <property type="component" value="Unassembled WGS sequence"/>
</dbReference>